<dbReference type="AlphaFoldDB" id="A0A4Q9BAZ3"/>
<keyword evidence="2" id="KW-1185">Reference proteome</keyword>
<dbReference type="Proteomes" id="UP000293583">
    <property type="component" value="Unassembled WGS sequence"/>
</dbReference>
<reference evidence="1 2" key="1">
    <citation type="submission" date="2019-02" db="EMBL/GenBank/DDBJ databases">
        <title>Genome of a new Bacteroidetes strain.</title>
        <authorList>
            <person name="Pitt A."/>
        </authorList>
    </citation>
    <scope>NUCLEOTIDE SEQUENCE [LARGE SCALE GENOMIC DNA]</scope>
    <source>
        <strain evidence="1 2">103A-SOEBACH</strain>
    </source>
</reference>
<name>A0A4Q9BAZ3_9BACT</name>
<dbReference type="NCBIfam" id="TIGR04001">
    <property type="entry name" value="thiol_BshB1"/>
    <property type="match status" value="1"/>
</dbReference>
<evidence type="ECO:0000313" key="1">
    <source>
        <dbReference type="EMBL" id="TBH72977.1"/>
    </source>
</evidence>
<dbReference type="OrthoDB" id="9778719at2"/>
<dbReference type="EMBL" id="SEWY01000003">
    <property type="protein sequence ID" value="TBH72977.1"/>
    <property type="molecule type" value="Genomic_DNA"/>
</dbReference>
<protein>
    <submittedName>
        <fullName evidence="1">Bacillithiol biosynthesis deacetylase BshB1</fullName>
    </submittedName>
</protein>
<dbReference type="Gene3D" id="3.40.50.10320">
    <property type="entry name" value="LmbE-like"/>
    <property type="match status" value="1"/>
</dbReference>
<organism evidence="1 2">
    <name type="scientific">Aquirufa antheringensis</name>
    <dbReference type="NCBI Taxonomy" id="2516559"/>
    <lineage>
        <taxon>Bacteria</taxon>
        <taxon>Pseudomonadati</taxon>
        <taxon>Bacteroidota</taxon>
        <taxon>Cytophagia</taxon>
        <taxon>Cytophagales</taxon>
        <taxon>Flectobacillaceae</taxon>
        <taxon>Aquirufa</taxon>
    </lineage>
</organism>
<sequence length="231" mass="25930">MKLDILVMAAHPDDAELSCAGTIISHIAAGKKVGIVDFTRGELGTRGTPEIRLQESADATQILGIHARENLGIRDGFFRNDEETQLKLIEIIRKYQPEVVLANALEDRHPDHGKGAQLAIDACFLSGLRQIKTGDLPAWRPKQVYHYIQDRYLEPDFVIDITAHWDQKEAAIRAFKSQFFDPTSAEPASYISSPDFLHFIQARAMEMGHKIGVKYGEGFQSQKTLEKTILE</sequence>
<dbReference type="SUPFAM" id="SSF102588">
    <property type="entry name" value="LmbE-like"/>
    <property type="match status" value="1"/>
</dbReference>
<dbReference type="GO" id="GO:0019213">
    <property type="term" value="F:deacetylase activity"/>
    <property type="evidence" value="ECO:0007669"/>
    <property type="project" value="InterPro"/>
</dbReference>
<proteinExistence type="predicted"/>
<evidence type="ECO:0000313" key="2">
    <source>
        <dbReference type="Proteomes" id="UP000293583"/>
    </source>
</evidence>
<comment type="caution">
    <text evidence="1">The sequence shown here is derived from an EMBL/GenBank/DDBJ whole genome shotgun (WGS) entry which is preliminary data.</text>
</comment>
<dbReference type="GO" id="GO:0071793">
    <property type="term" value="P:bacillithiol biosynthetic process"/>
    <property type="evidence" value="ECO:0007669"/>
    <property type="project" value="InterPro"/>
</dbReference>
<accession>A0A4Q9BAZ3</accession>
<dbReference type="InterPro" id="IPR023842">
    <property type="entry name" value="Bacillithiol_biosynth_BshB1"/>
</dbReference>
<dbReference type="RefSeq" id="WP_130923145.1">
    <property type="nucleotide sequence ID" value="NZ_JAANOM010000001.1"/>
</dbReference>
<dbReference type="PANTHER" id="PTHR12993:SF30">
    <property type="entry name" value="N-ACETYL-ALPHA-D-GLUCOSAMINYL L-MALATE DEACETYLASE 1"/>
    <property type="match status" value="1"/>
</dbReference>
<gene>
    <name evidence="1" type="primary">bshB1</name>
    <name evidence="1" type="ORF">EWU20_06280</name>
</gene>
<dbReference type="InterPro" id="IPR024078">
    <property type="entry name" value="LmbE-like_dom_sf"/>
</dbReference>
<dbReference type="GO" id="GO:0016811">
    <property type="term" value="F:hydrolase activity, acting on carbon-nitrogen (but not peptide) bonds, in linear amides"/>
    <property type="evidence" value="ECO:0007669"/>
    <property type="project" value="TreeGrafter"/>
</dbReference>
<dbReference type="Pfam" id="PF02585">
    <property type="entry name" value="PIG-L"/>
    <property type="match status" value="1"/>
</dbReference>
<dbReference type="PANTHER" id="PTHR12993">
    <property type="entry name" value="N-ACETYLGLUCOSAMINYL-PHOSPHATIDYLINOSITOL DE-N-ACETYLASE-RELATED"/>
    <property type="match status" value="1"/>
</dbReference>
<dbReference type="InterPro" id="IPR003737">
    <property type="entry name" value="GlcNAc_PI_deacetylase-related"/>
</dbReference>